<accession>A0AA45C6P2</accession>
<evidence type="ECO:0000259" key="1">
    <source>
        <dbReference type="Pfam" id="PF01243"/>
    </source>
</evidence>
<dbReference type="InterPro" id="IPR011576">
    <property type="entry name" value="Pyridox_Oxase_N"/>
</dbReference>
<evidence type="ECO:0000313" key="3">
    <source>
        <dbReference type="Proteomes" id="UP000245921"/>
    </source>
</evidence>
<sequence>MYKKAFMEKLEEIIEESKTALLSTIDDKGYPTSRWMSPILLPGKGEYIYAITASSFPKTHQINNSQKIEWLFQKKDLREIMNIKGKINVIDNPSIKKEILEIMGDRLGVFWKINEDVSDMVVLETEILYFKYFKPMKGAYDILDLRGE</sequence>
<reference evidence="2 3" key="1">
    <citation type="submission" date="2018-05" db="EMBL/GenBank/DDBJ databases">
        <title>Genomic Encyclopedia of Type Strains, Phase IV (KMG-IV): sequencing the most valuable type-strain genomes for metagenomic binning, comparative biology and taxonomic classification.</title>
        <authorList>
            <person name="Goeker M."/>
        </authorList>
    </citation>
    <scope>NUCLEOTIDE SEQUENCE [LARGE SCALE GENOMIC DNA]</scope>
    <source>
        <strain evidence="2 3">DSM 24906</strain>
    </source>
</reference>
<proteinExistence type="predicted"/>
<dbReference type="PANTHER" id="PTHR34818">
    <property type="entry name" value="PROTEIN BLI-3"/>
    <property type="match status" value="1"/>
</dbReference>
<dbReference type="InterPro" id="IPR012349">
    <property type="entry name" value="Split_barrel_FMN-bd"/>
</dbReference>
<dbReference type="PANTHER" id="PTHR34818:SF1">
    <property type="entry name" value="PROTEIN BLI-3"/>
    <property type="match status" value="1"/>
</dbReference>
<dbReference type="AlphaFoldDB" id="A0AA45C6P2"/>
<name>A0AA45C6P2_9BACT</name>
<dbReference type="Gene3D" id="2.30.110.10">
    <property type="entry name" value="Electron Transport, Fmn-binding Protein, Chain A"/>
    <property type="match status" value="1"/>
</dbReference>
<dbReference type="RefSeq" id="WP_109604887.1">
    <property type="nucleotide sequence ID" value="NZ_JAMHJO010000009.1"/>
</dbReference>
<dbReference type="SUPFAM" id="SSF50475">
    <property type="entry name" value="FMN-binding split barrel"/>
    <property type="match status" value="1"/>
</dbReference>
<dbReference type="InterPro" id="IPR052917">
    <property type="entry name" value="Stress-Dev_Protein"/>
</dbReference>
<organism evidence="2 3">
    <name type="scientific">Oceanotoga teriensis</name>
    <dbReference type="NCBI Taxonomy" id="515440"/>
    <lineage>
        <taxon>Bacteria</taxon>
        <taxon>Thermotogati</taxon>
        <taxon>Thermotogota</taxon>
        <taxon>Thermotogae</taxon>
        <taxon>Petrotogales</taxon>
        <taxon>Petrotogaceae</taxon>
        <taxon>Oceanotoga</taxon>
    </lineage>
</organism>
<gene>
    <name evidence="2" type="ORF">C7380_10945</name>
</gene>
<protein>
    <submittedName>
        <fullName evidence="2">General stress protein 26</fullName>
    </submittedName>
</protein>
<keyword evidence="3" id="KW-1185">Reference proteome</keyword>
<evidence type="ECO:0000313" key="2">
    <source>
        <dbReference type="EMBL" id="PWJ92162.1"/>
    </source>
</evidence>
<feature type="domain" description="Pyridoxamine 5'-phosphate oxidase N-terminal" evidence="1">
    <location>
        <begin position="7"/>
        <end position="128"/>
    </location>
</feature>
<dbReference type="EMBL" id="QGGI01000009">
    <property type="protein sequence ID" value="PWJ92162.1"/>
    <property type="molecule type" value="Genomic_DNA"/>
</dbReference>
<dbReference type="Pfam" id="PF01243">
    <property type="entry name" value="PNPOx_N"/>
    <property type="match status" value="1"/>
</dbReference>
<comment type="caution">
    <text evidence="2">The sequence shown here is derived from an EMBL/GenBank/DDBJ whole genome shotgun (WGS) entry which is preliminary data.</text>
</comment>
<dbReference type="Proteomes" id="UP000245921">
    <property type="component" value="Unassembled WGS sequence"/>
</dbReference>